<reference evidence="1" key="1">
    <citation type="submission" date="2020-07" db="EMBL/GenBank/DDBJ databases">
        <title>Clarias magur genome sequencing, assembly and annotation.</title>
        <authorList>
            <person name="Kushwaha B."/>
            <person name="Kumar R."/>
            <person name="Das P."/>
            <person name="Joshi C.G."/>
            <person name="Kumar D."/>
            <person name="Nagpure N.S."/>
            <person name="Pandey M."/>
            <person name="Agarwal S."/>
            <person name="Srivastava S."/>
            <person name="Singh M."/>
            <person name="Sahoo L."/>
            <person name="Jayasankar P."/>
            <person name="Meher P.K."/>
            <person name="Koringa P.G."/>
            <person name="Iquebal M.A."/>
            <person name="Das S.P."/>
            <person name="Bit A."/>
            <person name="Patnaik S."/>
            <person name="Patel N."/>
            <person name="Shah T.M."/>
            <person name="Hinsu A."/>
            <person name="Jena J.K."/>
        </authorList>
    </citation>
    <scope>NUCLEOTIDE SEQUENCE</scope>
    <source>
        <strain evidence="1">CIFAMagur01</strain>
        <tissue evidence="1">Testis</tissue>
    </source>
</reference>
<organism evidence="1 2">
    <name type="scientific">Clarias magur</name>
    <name type="common">Asian catfish</name>
    <name type="synonym">Macropteronotus magur</name>
    <dbReference type="NCBI Taxonomy" id="1594786"/>
    <lineage>
        <taxon>Eukaryota</taxon>
        <taxon>Metazoa</taxon>
        <taxon>Chordata</taxon>
        <taxon>Craniata</taxon>
        <taxon>Vertebrata</taxon>
        <taxon>Euteleostomi</taxon>
        <taxon>Actinopterygii</taxon>
        <taxon>Neopterygii</taxon>
        <taxon>Teleostei</taxon>
        <taxon>Ostariophysi</taxon>
        <taxon>Siluriformes</taxon>
        <taxon>Clariidae</taxon>
        <taxon>Clarias</taxon>
    </lineage>
</organism>
<sequence>MGSALDISVPKEDMEFQPNLEQIKEHEEANHSTPLLDNMARLLGVQSPSFPPLSCSINVSSKQTVAKSAAHLCLSPPYPTRANLRWKGVPQERERLPRECRDKLLIALFQMIPRILTDTEVEKGKVEEAEEAVEEVEEVCEDVLPDSKMENSALNALKNAQIKSMSKALHDSFATLRLLQKSNLLNERTLIEYHLKMGYREERFQRHIKFFPNDEVEKTFFLLEQRMMNNLLKHFRERINAAQRSFQDVENWMHQHEHEFTLLGEAAEQELKKKMKWEGLNVQLDDLQEQCDHVKYLFYQQDKEHELTSKLVHSLLAAHHDQCQTLKAAGLPVDADQEKLLGYLVQRDEDDETTLEMTEEVKCDTSLLPILEFSHLTLDQSTPC</sequence>
<dbReference type="AlphaFoldDB" id="A0A8J4U966"/>
<name>A0A8J4U966_CLAMG</name>
<gene>
    <name evidence="1" type="primary">kif18a</name>
    <name evidence="1" type="ORF">DAT39_007717</name>
</gene>
<comment type="caution">
    <text evidence="1">The sequence shown here is derived from an EMBL/GenBank/DDBJ whole genome shotgun (WGS) entry which is preliminary data.</text>
</comment>
<feature type="non-terminal residue" evidence="1">
    <location>
        <position position="384"/>
    </location>
</feature>
<dbReference type="Proteomes" id="UP000727407">
    <property type="component" value="Unassembled WGS sequence"/>
</dbReference>
<evidence type="ECO:0000313" key="1">
    <source>
        <dbReference type="EMBL" id="KAF5902573.1"/>
    </source>
</evidence>
<accession>A0A8J4U966</accession>
<evidence type="ECO:0000313" key="2">
    <source>
        <dbReference type="Proteomes" id="UP000727407"/>
    </source>
</evidence>
<proteinExistence type="predicted"/>
<keyword evidence="2" id="KW-1185">Reference proteome</keyword>
<dbReference type="OrthoDB" id="201595at2759"/>
<dbReference type="EMBL" id="QNUK01000088">
    <property type="protein sequence ID" value="KAF5902573.1"/>
    <property type="molecule type" value="Genomic_DNA"/>
</dbReference>
<protein>
    <submittedName>
        <fullName evidence="1">Kinesin-like protein KIF18A</fullName>
    </submittedName>
</protein>